<protein>
    <submittedName>
        <fullName evidence="2">Uncharacterized protein</fullName>
    </submittedName>
</protein>
<dbReference type="Proteomes" id="UP000006697">
    <property type="component" value="Chromosome"/>
</dbReference>
<dbReference type="EMBL" id="CU207211">
    <property type="protein sequence ID" value="CAL61694.1"/>
    <property type="molecule type" value="Genomic_DNA"/>
</dbReference>
<dbReference type="KEGG" id="har:HEAR1529"/>
<dbReference type="HOGENOM" id="CLU_3026107_0_0_4"/>
<keyword evidence="1" id="KW-0472">Membrane</keyword>
<keyword evidence="1" id="KW-1133">Transmembrane helix</keyword>
<dbReference type="STRING" id="204773.HEAR1529"/>
<gene>
    <name evidence="2" type="ordered locus">HEAR1529</name>
</gene>
<keyword evidence="3" id="KW-1185">Reference proteome</keyword>
<accession>A4G5A7</accession>
<sequence length="55" mass="6294">MEGQPSATVGENDMNLTWPEIIILGGLFFALVIYVWTNIANDLPEDFLIRKRKDK</sequence>
<dbReference type="AlphaFoldDB" id="A4G5A7"/>
<name>A4G5A7_HERAR</name>
<evidence type="ECO:0000313" key="3">
    <source>
        <dbReference type="Proteomes" id="UP000006697"/>
    </source>
</evidence>
<proteinExistence type="predicted"/>
<feature type="transmembrane region" description="Helical" evidence="1">
    <location>
        <begin position="21"/>
        <end position="43"/>
    </location>
</feature>
<reference evidence="2 3" key="1">
    <citation type="journal article" date="2007" name="PLoS Genet.">
        <title>A tale of two oxidation states: bacterial colonization of arsenic-rich environments.</title>
        <authorList>
            <person name="Muller D."/>
            <person name="Medigue C."/>
            <person name="Koechler S."/>
            <person name="Barbe V."/>
            <person name="Barakat M."/>
            <person name="Talla E."/>
            <person name="Bonnefoy V."/>
            <person name="Krin E."/>
            <person name="Arsene-Ploetze F."/>
            <person name="Carapito C."/>
            <person name="Chandler M."/>
            <person name="Cournoyer B."/>
            <person name="Cruveiller S."/>
            <person name="Dossat C."/>
            <person name="Duval S."/>
            <person name="Heymann M."/>
            <person name="Leize E."/>
            <person name="Lieutaud A."/>
            <person name="Lievremont D."/>
            <person name="Makita Y."/>
            <person name="Mangenot S."/>
            <person name="Nitschke W."/>
            <person name="Ortet P."/>
            <person name="Perdrial N."/>
            <person name="Schoepp B."/>
            <person name="Siguier N."/>
            <person name="Simeonova D.D."/>
            <person name="Rouy Z."/>
            <person name="Segurens B."/>
            <person name="Turlin E."/>
            <person name="Vallenet D."/>
            <person name="Van Dorsselaer A."/>
            <person name="Weiss S."/>
            <person name="Weissenbach J."/>
            <person name="Lett M.C."/>
            <person name="Danchin A."/>
            <person name="Bertin P.N."/>
        </authorList>
    </citation>
    <scope>NUCLEOTIDE SEQUENCE [LARGE SCALE GENOMIC DNA]</scope>
    <source>
        <strain evidence="3">ULPAs1</strain>
    </source>
</reference>
<evidence type="ECO:0000256" key="1">
    <source>
        <dbReference type="SAM" id="Phobius"/>
    </source>
</evidence>
<keyword evidence="1" id="KW-0812">Transmembrane</keyword>
<organism evidence="2 3">
    <name type="scientific">Herminiimonas arsenicoxydans</name>
    <dbReference type="NCBI Taxonomy" id="204773"/>
    <lineage>
        <taxon>Bacteria</taxon>
        <taxon>Pseudomonadati</taxon>
        <taxon>Pseudomonadota</taxon>
        <taxon>Betaproteobacteria</taxon>
        <taxon>Burkholderiales</taxon>
        <taxon>Oxalobacteraceae</taxon>
        <taxon>Herminiimonas</taxon>
    </lineage>
</organism>
<evidence type="ECO:0000313" key="2">
    <source>
        <dbReference type="EMBL" id="CAL61694.1"/>
    </source>
</evidence>